<evidence type="ECO:0000256" key="8">
    <source>
        <dbReference type="PROSITE-ProRule" id="PRU00042"/>
    </source>
</evidence>
<keyword evidence="6" id="KW-0804">Transcription</keyword>
<dbReference type="SMART" id="SM00355">
    <property type="entry name" value="ZnF_C2H2"/>
    <property type="match status" value="1"/>
</dbReference>
<dbReference type="PROSITE" id="PS00028">
    <property type="entry name" value="ZINC_FINGER_C2H2_1"/>
    <property type="match status" value="1"/>
</dbReference>
<evidence type="ECO:0000256" key="2">
    <source>
        <dbReference type="ARBA" id="ARBA00022723"/>
    </source>
</evidence>
<organism evidence="11">
    <name type="scientific">Tanacetum cinerariifolium</name>
    <name type="common">Dalmatian daisy</name>
    <name type="synonym">Chrysanthemum cinerariifolium</name>
    <dbReference type="NCBI Taxonomy" id="118510"/>
    <lineage>
        <taxon>Eukaryota</taxon>
        <taxon>Viridiplantae</taxon>
        <taxon>Streptophyta</taxon>
        <taxon>Embryophyta</taxon>
        <taxon>Tracheophyta</taxon>
        <taxon>Spermatophyta</taxon>
        <taxon>Magnoliopsida</taxon>
        <taxon>eudicotyledons</taxon>
        <taxon>Gunneridae</taxon>
        <taxon>Pentapetalae</taxon>
        <taxon>asterids</taxon>
        <taxon>campanulids</taxon>
        <taxon>Asterales</taxon>
        <taxon>Asteraceae</taxon>
        <taxon>Asteroideae</taxon>
        <taxon>Anthemideae</taxon>
        <taxon>Anthemidinae</taxon>
        <taxon>Tanacetum</taxon>
    </lineage>
</organism>
<dbReference type="InterPro" id="IPR052426">
    <property type="entry name" value="Plant_dev_regulator"/>
</dbReference>
<feature type="region of interest" description="Disordered" evidence="9">
    <location>
        <begin position="139"/>
        <end position="164"/>
    </location>
</feature>
<keyword evidence="3 8" id="KW-0863">Zinc-finger</keyword>
<keyword evidence="4" id="KW-0862">Zinc</keyword>
<protein>
    <submittedName>
        <fullName evidence="11">Zinc finger protein 10-like</fullName>
    </submittedName>
</protein>
<dbReference type="GO" id="GO:0008270">
    <property type="term" value="F:zinc ion binding"/>
    <property type="evidence" value="ECO:0007669"/>
    <property type="project" value="UniProtKB-KW"/>
</dbReference>
<evidence type="ECO:0000256" key="1">
    <source>
        <dbReference type="ARBA" id="ARBA00004123"/>
    </source>
</evidence>
<comment type="subcellular location">
    <subcellularLocation>
        <location evidence="1">Nucleus</location>
    </subcellularLocation>
</comment>
<gene>
    <name evidence="11" type="ORF">Tci_034745</name>
</gene>
<dbReference type="Pfam" id="PF13912">
    <property type="entry name" value="zf-C2H2_6"/>
    <property type="match status" value="1"/>
</dbReference>
<evidence type="ECO:0000256" key="3">
    <source>
        <dbReference type="ARBA" id="ARBA00022771"/>
    </source>
</evidence>
<evidence type="ECO:0000256" key="6">
    <source>
        <dbReference type="ARBA" id="ARBA00023163"/>
    </source>
</evidence>
<dbReference type="AlphaFoldDB" id="A0A6L2LP71"/>
<feature type="compositionally biased region" description="Polar residues" evidence="9">
    <location>
        <begin position="146"/>
        <end position="164"/>
    </location>
</feature>
<dbReference type="EMBL" id="BKCJ010004729">
    <property type="protein sequence ID" value="GEU62767.1"/>
    <property type="molecule type" value="Genomic_DNA"/>
</dbReference>
<name>A0A6L2LP71_TANCI</name>
<feature type="domain" description="C2H2-type" evidence="10">
    <location>
        <begin position="115"/>
        <end position="142"/>
    </location>
</feature>
<dbReference type="Gene3D" id="3.30.160.60">
    <property type="entry name" value="Classic Zinc Finger"/>
    <property type="match status" value="1"/>
</dbReference>
<evidence type="ECO:0000256" key="5">
    <source>
        <dbReference type="ARBA" id="ARBA00023015"/>
    </source>
</evidence>
<keyword evidence="2" id="KW-0479">Metal-binding</keyword>
<evidence type="ECO:0000256" key="9">
    <source>
        <dbReference type="SAM" id="MobiDB-lite"/>
    </source>
</evidence>
<keyword evidence="7" id="KW-0539">Nucleus</keyword>
<keyword evidence="5" id="KW-0805">Transcription regulation</keyword>
<proteinExistence type="predicted"/>
<evidence type="ECO:0000259" key="10">
    <source>
        <dbReference type="PROSITE" id="PS50157"/>
    </source>
</evidence>
<evidence type="ECO:0000313" key="11">
    <source>
        <dbReference type="EMBL" id="GEU62767.1"/>
    </source>
</evidence>
<dbReference type="SUPFAM" id="SSF57667">
    <property type="entry name" value="beta-beta-alpha zinc fingers"/>
    <property type="match status" value="1"/>
</dbReference>
<dbReference type="GO" id="GO:0005634">
    <property type="term" value="C:nucleus"/>
    <property type="evidence" value="ECO:0007669"/>
    <property type="project" value="UniProtKB-SubCell"/>
</dbReference>
<comment type="caution">
    <text evidence="11">The sequence shown here is derived from an EMBL/GenBank/DDBJ whole genome shotgun (WGS) entry which is preliminary data.</text>
</comment>
<dbReference type="InterPro" id="IPR036236">
    <property type="entry name" value="Znf_C2H2_sf"/>
</dbReference>
<accession>A0A6L2LP71</accession>
<sequence length="262" mass="28069">MATAVSTFGAAVNHAPLSLNGSSGVAAVPSSNFLGSKCSSKADLVDTKCRTGDPCRDKSVTVSLKMEQYSQYLMLAKSKNNILMNPYSSQSWEEQAFAEDARGPLGGFVWPPRSYTCSFCRREFRSAQALGGHMNVHRREKAKLKQTVNGTSGATTTAPQNHNKQSICKESLNLGLFHSRVSLISSLGQESLDSNSDKSCVYDEDFVVAHGNGDVETSLVLGFDLDDCLNGGSGCKRQKTSATPPKMASSLDGLDLELRLAG</sequence>
<dbReference type="PANTHER" id="PTHR45801">
    <property type="entry name" value="OS07G0101800 PROTEIN"/>
    <property type="match status" value="1"/>
</dbReference>
<dbReference type="PROSITE" id="PS50157">
    <property type="entry name" value="ZINC_FINGER_C2H2_2"/>
    <property type="match status" value="1"/>
</dbReference>
<evidence type="ECO:0000256" key="7">
    <source>
        <dbReference type="ARBA" id="ARBA00023242"/>
    </source>
</evidence>
<evidence type="ECO:0000256" key="4">
    <source>
        <dbReference type="ARBA" id="ARBA00022833"/>
    </source>
</evidence>
<reference evidence="11" key="1">
    <citation type="journal article" date="2019" name="Sci. Rep.">
        <title>Draft genome of Tanacetum cinerariifolium, the natural source of mosquito coil.</title>
        <authorList>
            <person name="Yamashiro T."/>
            <person name="Shiraishi A."/>
            <person name="Satake H."/>
            <person name="Nakayama K."/>
        </authorList>
    </citation>
    <scope>NUCLEOTIDE SEQUENCE</scope>
</reference>
<dbReference type="PANTHER" id="PTHR45801:SF119">
    <property type="entry name" value="ZINC FINGER PROTEIN 10-LIKE"/>
    <property type="match status" value="1"/>
</dbReference>
<dbReference type="InterPro" id="IPR013087">
    <property type="entry name" value="Znf_C2H2_type"/>
</dbReference>